<dbReference type="AlphaFoldDB" id="A0A4R2IRM7"/>
<reference evidence="1 2" key="1">
    <citation type="submission" date="2019-03" db="EMBL/GenBank/DDBJ databases">
        <title>Genomic Encyclopedia of Type Strains, Phase IV (KMG-IV): sequencing the most valuable type-strain genomes for metagenomic binning, comparative biology and taxonomic classification.</title>
        <authorList>
            <person name="Goeker M."/>
        </authorList>
    </citation>
    <scope>NUCLEOTIDE SEQUENCE [LARGE SCALE GENOMIC DNA]</scope>
    <source>
        <strain evidence="1 2">DSM 45934</strain>
    </source>
</reference>
<dbReference type="EMBL" id="SLWS01000016">
    <property type="protein sequence ID" value="TCO48071.1"/>
    <property type="molecule type" value="Genomic_DNA"/>
</dbReference>
<dbReference type="Proteomes" id="UP000295680">
    <property type="component" value="Unassembled WGS sequence"/>
</dbReference>
<accession>A0A4R2IRM7</accession>
<evidence type="ECO:0000313" key="2">
    <source>
        <dbReference type="Proteomes" id="UP000295680"/>
    </source>
</evidence>
<keyword evidence="2" id="KW-1185">Reference proteome</keyword>
<evidence type="ECO:0000313" key="1">
    <source>
        <dbReference type="EMBL" id="TCO48071.1"/>
    </source>
</evidence>
<sequence>MSLGFAGNYVVIPPYRDAVEPELACEVGGGDIRVETGGGTLHLRLNPHTSLLGQAYADSPRTYPFFEPTEVDGFPAVRRSFYEDWMGGMCEVVVATGPSQGLKVQHSPSASAGHGVKGNCDRLMPIVAEVMTRLGA</sequence>
<proteinExistence type="predicted"/>
<gene>
    <name evidence="1" type="ORF">EV192_116124</name>
</gene>
<name>A0A4R2IRM7_9PSEU</name>
<organism evidence="1 2">
    <name type="scientific">Actinocrispum wychmicini</name>
    <dbReference type="NCBI Taxonomy" id="1213861"/>
    <lineage>
        <taxon>Bacteria</taxon>
        <taxon>Bacillati</taxon>
        <taxon>Actinomycetota</taxon>
        <taxon>Actinomycetes</taxon>
        <taxon>Pseudonocardiales</taxon>
        <taxon>Pseudonocardiaceae</taxon>
        <taxon>Actinocrispum</taxon>
    </lineage>
</organism>
<comment type="caution">
    <text evidence="1">The sequence shown here is derived from an EMBL/GenBank/DDBJ whole genome shotgun (WGS) entry which is preliminary data.</text>
</comment>
<protein>
    <submittedName>
        <fullName evidence="1">Uncharacterized protein</fullName>
    </submittedName>
</protein>